<feature type="chain" id="PRO_5037113263" description="WG repeat protein" evidence="1">
    <location>
        <begin position="21"/>
        <end position="520"/>
    </location>
</feature>
<evidence type="ECO:0008006" key="4">
    <source>
        <dbReference type="Google" id="ProtNLM"/>
    </source>
</evidence>
<proteinExistence type="predicted"/>
<dbReference type="RefSeq" id="WP_273158440.1">
    <property type="nucleotide sequence ID" value="NZ_JABZSJ010000006.1"/>
</dbReference>
<evidence type="ECO:0000256" key="1">
    <source>
        <dbReference type="SAM" id="SignalP"/>
    </source>
</evidence>
<feature type="signal peptide" evidence="1">
    <location>
        <begin position="1"/>
        <end position="20"/>
    </location>
</feature>
<comment type="caution">
    <text evidence="2">The sequence shown here is derived from an EMBL/GenBank/DDBJ whole genome shotgun (WGS) entry which is preliminary data.</text>
</comment>
<dbReference type="AlphaFoldDB" id="A0A930HL19"/>
<accession>A0A930HL19</accession>
<gene>
    <name evidence="2" type="ORF">HXN26_02345</name>
</gene>
<keyword evidence="1" id="KW-0732">Signal</keyword>
<name>A0A930HL19_9BACT</name>
<evidence type="ECO:0000313" key="2">
    <source>
        <dbReference type="EMBL" id="MBF1383688.1"/>
    </source>
</evidence>
<sequence length="520" mass="58846">MKRLCTLFIFSVLSAVIAMAQDNPTIITKPAEGDTINLYRTTTGFESVYYYGVPHKSTGDWQRIVFGKDGAVYLENPLNSLYTKTWIKGASTVGDTIAFQLPQAIFSEEDFSTGEPKYGYLYRIHVGTKNGKETYVPIEGKENQVLKYVWRNDSLLMVEKEGEVIGMCRDNGAWTSYSEATYKSARMDENKIAPSASAKVWDGLVLYMDMEGKSQLYPVKYAFDGDDVYLGDLTANVKGYWIKGTKNGTTVTFPATSYLGIDRTTACYVFVSSAVMGKGQDEMGNEYEKPCLSHQPLVFTYDAEKNALSTKGILMVHKSMDDDRSTYIFDSYRYALINQWDKKAAAPMPPKLTAYQPFDPNPWGGPGGLQFTLSYYSADFNYLDPAHLYYNLYIDGEKQTFTPETYKNLKSNMTDVPYSFSDQYQFYKYDENSRAIYFYKEAKDKVGLEAVYIDGDQRLSSGISEYFLSSTGINVNTAKQVEKVEYHDLSGRSVNRPEKGIYVQTTIYSDGSRISQKIVR</sequence>
<reference evidence="2" key="1">
    <citation type="submission" date="2020-04" db="EMBL/GenBank/DDBJ databases">
        <title>Deep metagenomics examines the oral microbiome during advanced dental caries in children, revealing novel taxa and co-occurrences with host molecules.</title>
        <authorList>
            <person name="Baker J.L."/>
            <person name="Morton J.T."/>
            <person name="Dinis M."/>
            <person name="Alvarez R."/>
            <person name="Tran N.C."/>
            <person name="Knight R."/>
            <person name="Edlund A."/>
        </authorList>
    </citation>
    <scope>NUCLEOTIDE SEQUENCE</scope>
    <source>
        <strain evidence="2">JCVI_44_bin.5</strain>
    </source>
</reference>
<protein>
    <recommendedName>
        <fullName evidence="4">WG repeat protein</fullName>
    </recommendedName>
</protein>
<dbReference type="Proteomes" id="UP000771736">
    <property type="component" value="Unassembled WGS sequence"/>
</dbReference>
<organism evidence="2 3">
    <name type="scientific">Prevotella aurantiaca</name>
    <dbReference type="NCBI Taxonomy" id="596085"/>
    <lineage>
        <taxon>Bacteria</taxon>
        <taxon>Pseudomonadati</taxon>
        <taxon>Bacteroidota</taxon>
        <taxon>Bacteroidia</taxon>
        <taxon>Bacteroidales</taxon>
        <taxon>Prevotellaceae</taxon>
        <taxon>Prevotella</taxon>
    </lineage>
</organism>
<evidence type="ECO:0000313" key="3">
    <source>
        <dbReference type="Proteomes" id="UP000771736"/>
    </source>
</evidence>
<dbReference type="EMBL" id="JABZSJ010000006">
    <property type="protein sequence ID" value="MBF1383688.1"/>
    <property type="molecule type" value="Genomic_DNA"/>
</dbReference>